<dbReference type="RefSeq" id="WP_100919097.1">
    <property type="nucleotide sequence ID" value="NZ_CP020370.1"/>
</dbReference>
<dbReference type="SUPFAM" id="SSF46785">
    <property type="entry name" value="Winged helix' DNA-binding domain"/>
    <property type="match status" value="2"/>
</dbReference>
<dbReference type="InterPro" id="IPR036390">
    <property type="entry name" value="WH_DNA-bd_sf"/>
</dbReference>
<dbReference type="PANTHER" id="PTHR38768">
    <property type="entry name" value="UPF0502 PROTEIN YCEH"/>
    <property type="match status" value="1"/>
</dbReference>
<name>A0A2K8U6X2_9GAMM</name>
<comment type="similarity">
    <text evidence="1">Belongs to the UPF0502 family.</text>
</comment>
<organism evidence="2 3">
    <name type="scientific">Candidatus Thiodictyon syntrophicum</name>
    <dbReference type="NCBI Taxonomy" id="1166950"/>
    <lineage>
        <taxon>Bacteria</taxon>
        <taxon>Pseudomonadati</taxon>
        <taxon>Pseudomonadota</taxon>
        <taxon>Gammaproteobacteria</taxon>
        <taxon>Chromatiales</taxon>
        <taxon>Chromatiaceae</taxon>
        <taxon>Thiodictyon</taxon>
    </lineage>
</organism>
<protein>
    <submittedName>
        <fullName evidence="2">DUF480 domain-containing protein</fullName>
    </submittedName>
</protein>
<dbReference type="HAMAP" id="MF_01584">
    <property type="entry name" value="UPF0502"/>
    <property type="match status" value="1"/>
</dbReference>
<evidence type="ECO:0000313" key="3">
    <source>
        <dbReference type="Proteomes" id="UP000232638"/>
    </source>
</evidence>
<dbReference type="Pfam" id="PF04337">
    <property type="entry name" value="DUF480"/>
    <property type="match status" value="1"/>
</dbReference>
<dbReference type="Proteomes" id="UP000232638">
    <property type="component" value="Chromosome"/>
</dbReference>
<dbReference type="InterPro" id="IPR036388">
    <property type="entry name" value="WH-like_DNA-bd_sf"/>
</dbReference>
<dbReference type="AlphaFoldDB" id="A0A2K8U6X2"/>
<dbReference type="PANTHER" id="PTHR38768:SF1">
    <property type="entry name" value="UPF0502 PROTEIN YCEH"/>
    <property type="match status" value="1"/>
</dbReference>
<keyword evidence="3" id="KW-1185">Reference proteome</keyword>
<dbReference type="InterPro" id="IPR007432">
    <property type="entry name" value="DUF480"/>
</dbReference>
<reference evidence="2 3" key="1">
    <citation type="submission" date="2017-03" db="EMBL/GenBank/DDBJ databases">
        <title>Complete genome sequence of Candidatus 'Thiodictyon syntrophicum' sp. nov. strain Cad16T, a photolithoautotroph purple sulfur bacterium isolated from an alpine meromictic lake.</title>
        <authorList>
            <person name="Luedin S.M."/>
            <person name="Pothier J.F."/>
            <person name="Danza F."/>
            <person name="Storelli N."/>
            <person name="Wittwer M."/>
            <person name="Tonolla M."/>
        </authorList>
    </citation>
    <scope>NUCLEOTIDE SEQUENCE [LARGE SCALE GENOMIC DNA]</scope>
    <source>
        <strain evidence="2 3">Cad16T</strain>
    </source>
</reference>
<accession>A0A2K8U6X2</accession>
<evidence type="ECO:0000256" key="1">
    <source>
        <dbReference type="HAMAP-Rule" id="MF_01584"/>
    </source>
</evidence>
<dbReference type="KEGG" id="tsy:THSYN_10420"/>
<dbReference type="EMBL" id="CP020370">
    <property type="protein sequence ID" value="AUB81323.1"/>
    <property type="molecule type" value="Genomic_DNA"/>
</dbReference>
<sequence length="228" mass="24682">MTVDLNEPLLNPIEARILGCLMEKQRTTPEQYPLTLNALVNACNQKSSRQPVMSLEPGDVGHQVNQLRGRGLVHAAFSGRTERYDHKMVGTYRLSREEQAVLTVLMLRGPQTLGELRTNSARLAEFPDLAAVTGTVRALMDRGPALVMELPRLPGKREERYLHLLCGAPDPAELAAMSAAAAAVPMAASLSGGGAADGRIEALEAQVAQLRAELDRLWILTGLAAQQE</sequence>
<proteinExistence type="inferred from homology"/>
<dbReference type="OrthoDB" id="9784785at2"/>
<evidence type="ECO:0000313" key="2">
    <source>
        <dbReference type="EMBL" id="AUB81323.1"/>
    </source>
</evidence>
<gene>
    <name evidence="2" type="ORF">THSYN_10420</name>
</gene>
<dbReference type="Gene3D" id="1.10.10.10">
    <property type="entry name" value="Winged helix-like DNA-binding domain superfamily/Winged helix DNA-binding domain"/>
    <property type="match status" value="2"/>
</dbReference>